<protein>
    <recommendedName>
        <fullName evidence="4">Fungal N-terminal domain-containing protein</fullName>
    </recommendedName>
</protein>
<feature type="compositionally biased region" description="Acidic residues" evidence="1">
    <location>
        <begin position="166"/>
        <end position="189"/>
    </location>
</feature>
<reference evidence="2 3" key="1">
    <citation type="journal article" date="2020" name="Phytopathology">
        <title>Genome Sequence Resources of Colletotrichum truncatum, C. plurivorum, C. musicola, and C. sojae: Four Species Pathogenic to Soybean (Glycine max).</title>
        <authorList>
            <person name="Rogerio F."/>
            <person name="Boufleur T.R."/>
            <person name="Ciampi-Guillardi M."/>
            <person name="Sukno S.A."/>
            <person name="Thon M.R."/>
            <person name="Massola Junior N.S."/>
            <person name="Baroncelli R."/>
        </authorList>
    </citation>
    <scope>NUCLEOTIDE SEQUENCE [LARGE SCALE GENOMIC DNA]</scope>
    <source>
        <strain evidence="2 3">LFN0009</strain>
    </source>
</reference>
<gene>
    <name evidence="2" type="ORF">CSOJ01_15159</name>
</gene>
<keyword evidence="3" id="KW-1185">Reference proteome</keyword>
<feature type="compositionally biased region" description="Acidic residues" evidence="1">
    <location>
        <begin position="198"/>
        <end position="219"/>
    </location>
</feature>
<proteinExistence type="predicted"/>
<feature type="region of interest" description="Disordered" evidence="1">
    <location>
        <begin position="166"/>
        <end position="228"/>
    </location>
</feature>
<accession>A0A8H6MJ93</accession>
<evidence type="ECO:0008006" key="4">
    <source>
        <dbReference type="Google" id="ProtNLM"/>
    </source>
</evidence>
<comment type="caution">
    <text evidence="2">The sequence shown here is derived from an EMBL/GenBank/DDBJ whole genome shotgun (WGS) entry which is preliminary data.</text>
</comment>
<evidence type="ECO:0000256" key="1">
    <source>
        <dbReference type="SAM" id="MobiDB-lite"/>
    </source>
</evidence>
<organism evidence="2 3">
    <name type="scientific">Colletotrichum sojae</name>
    <dbReference type="NCBI Taxonomy" id="2175907"/>
    <lineage>
        <taxon>Eukaryota</taxon>
        <taxon>Fungi</taxon>
        <taxon>Dikarya</taxon>
        <taxon>Ascomycota</taxon>
        <taxon>Pezizomycotina</taxon>
        <taxon>Sordariomycetes</taxon>
        <taxon>Hypocreomycetidae</taxon>
        <taxon>Glomerellales</taxon>
        <taxon>Glomerellaceae</taxon>
        <taxon>Colletotrichum</taxon>
        <taxon>Colletotrichum orchidearum species complex</taxon>
    </lineage>
</organism>
<evidence type="ECO:0000313" key="3">
    <source>
        <dbReference type="Proteomes" id="UP000652219"/>
    </source>
</evidence>
<dbReference type="Proteomes" id="UP000652219">
    <property type="component" value="Unassembled WGS sequence"/>
</dbReference>
<dbReference type="AlphaFoldDB" id="A0A8H6MJ93"/>
<sequence>MSGLEALGATASVLQLVELCAKCSRKTAQIVRSYRDAPKEIKQLAMKVEMLKFQIEQLHYEFLQSIRSMAAGDDAPTKGTKLQWALIDKKKTNRVVEDVASIQQVLDQIFNIVSVRLATVQQSSLAALRISNAALLSALEVHMQEIKATIGTAPGRGFEFVRQSDEDYSLDGDGEPNEDQEADSEESDEGAFQAQELDSGEEFDGEEGTDSNEESEEAEPSEHTATRTTATLFESITSTYEGWRQMTRYPLTTAFYYSLHLAGFRVDMDDDGDIWYDDDDCDRYSDAVEDQEDYNKPGPLGGTCKICRDPEGYGLGHILEEAEEGLVEWRYERQKSVDRGALEPDGWEWPSWTRKGGRV</sequence>
<dbReference type="EMBL" id="WIGN01000587">
    <property type="protein sequence ID" value="KAF6787854.1"/>
    <property type="molecule type" value="Genomic_DNA"/>
</dbReference>
<evidence type="ECO:0000313" key="2">
    <source>
        <dbReference type="EMBL" id="KAF6787854.1"/>
    </source>
</evidence>
<name>A0A8H6MJ93_9PEZI</name>